<dbReference type="AlphaFoldDB" id="A0A1X7AB03"/>
<sequence>MNDLQLVRRIANATGLTTDYWSELCEGLAIQALYKLADNAEGLPSTMKSIDNPNVRRSAFAPFIDG</sequence>
<dbReference type="Proteomes" id="UP000193570">
    <property type="component" value="Unassembled WGS sequence"/>
</dbReference>
<dbReference type="EMBL" id="FWFK01000011">
    <property type="protein sequence ID" value="SLN74872.1"/>
    <property type="molecule type" value="Genomic_DNA"/>
</dbReference>
<evidence type="ECO:0000313" key="1">
    <source>
        <dbReference type="EMBL" id="SLN74872.1"/>
    </source>
</evidence>
<gene>
    <name evidence="1" type="ORF">ROJ8625_04117</name>
</gene>
<evidence type="ECO:0000313" key="2">
    <source>
        <dbReference type="Proteomes" id="UP000193570"/>
    </source>
</evidence>
<name>A0A1X7AB03_9RHOB</name>
<accession>A0A1X7AB03</accession>
<reference evidence="1 2" key="1">
    <citation type="submission" date="2017-03" db="EMBL/GenBank/DDBJ databases">
        <authorList>
            <person name="Afonso C.L."/>
            <person name="Miller P.J."/>
            <person name="Scott M.A."/>
            <person name="Spackman E."/>
            <person name="Goraichik I."/>
            <person name="Dimitrov K.M."/>
            <person name="Suarez D.L."/>
            <person name="Swayne D.E."/>
        </authorList>
    </citation>
    <scope>NUCLEOTIDE SEQUENCE [LARGE SCALE GENOMIC DNA]</scope>
    <source>
        <strain evidence="1 2">CECT 8625</strain>
    </source>
</reference>
<dbReference type="RefSeq" id="WP_234984331.1">
    <property type="nucleotide sequence ID" value="NZ_FWFK01000011.1"/>
</dbReference>
<protein>
    <submittedName>
        <fullName evidence="1">Uncharacterized protein</fullName>
    </submittedName>
</protein>
<keyword evidence="2" id="KW-1185">Reference proteome</keyword>
<organism evidence="1 2">
    <name type="scientific">Roseivivax jejudonensis</name>
    <dbReference type="NCBI Taxonomy" id="1529041"/>
    <lineage>
        <taxon>Bacteria</taxon>
        <taxon>Pseudomonadati</taxon>
        <taxon>Pseudomonadota</taxon>
        <taxon>Alphaproteobacteria</taxon>
        <taxon>Rhodobacterales</taxon>
        <taxon>Roseobacteraceae</taxon>
        <taxon>Roseivivax</taxon>
    </lineage>
</organism>
<proteinExistence type="predicted"/>